<feature type="region of interest" description="Disordered" evidence="1">
    <location>
        <begin position="61"/>
        <end position="86"/>
    </location>
</feature>
<evidence type="ECO:0000313" key="3">
    <source>
        <dbReference type="Proteomes" id="UP000824239"/>
    </source>
</evidence>
<protein>
    <recommendedName>
        <fullName evidence="4">WG repeat-containing protein</fullName>
    </recommendedName>
</protein>
<reference evidence="2" key="2">
    <citation type="journal article" date="2021" name="PeerJ">
        <title>Extensive microbial diversity within the chicken gut microbiome revealed by metagenomics and culture.</title>
        <authorList>
            <person name="Gilroy R."/>
            <person name="Ravi A."/>
            <person name="Getino M."/>
            <person name="Pursley I."/>
            <person name="Horton D.L."/>
            <person name="Alikhan N.F."/>
            <person name="Baker D."/>
            <person name="Gharbi K."/>
            <person name="Hall N."/>
            <person name="Watson M."/>
            <person name="Adriaenssens E.M."/>
            <person name="Foster-Nyarko E."/>
            <person name="Jarju S."/>
            <person name="Secka A."/>
            <person name="Antonio M."/>
            <person name="Oren A."/>
            <person name="Chaudhuri R.R."/>
            <person name="La Ragione R."/>
            <person name="Hildebrand F."/>
            <person name="Pallen M.J."/>
        </authorList>
    </citation>
    <scope>NUCLEOTIDE SEQUENCE</scope>
    <source>
        <strain evidence="2">ChiBcec15-4380</strain>
    </source>
</reference>
<sequence length="557" mass="60064">MKPEEQLLLALTDVGDDLIEEAGHRSFPRPRWLRGLPMVACLVLLLGGALALQGLQPLEQTSDTQNTVQDSQDTTAELPPDGEADVDASDHLAQLLAPQAAYVLPMSDDILGPAVAVDNNGNVIASTDYGIITPLQDRSTGEFLAMMVENREVDQTVPAEDNLLSLYSLEGKKLTDVSAAAMDCLGELVVVYRGAGIDLYRRSDGSLLAAGLADVRIAGPDLLYARAEAGGPVTVYNSAGQVVAEVKDVYESVPSLGWDGQAYLCAMDDAGLVGLLNSSGQWVVEPGYRYFYSASCGYALGRSETGYAAISLADGTVAFESEVYISSAFEQGLTLDPTGDYLSTVMITAEELEESTAQFVSWDGTVLAEGPQVQGIDDEGDGIAELISVHRDGYIDLCRPDGTLIRRVDVSAGSMNLISSETAVVMNNVQADDGSWVMDLFLLDVESGAEFRDFDRPYSVASGLWYTVDNYSQCSFSARRFEASYRDADGNYHWDLLDERGKVLLEDIQSYRGGDVYAVLDDGQYALQRLDGTILYRHGADETATGEICVLPPNTQE</sequence>
<dbReference type="AlphaFoldDB" id="A0A9D1DGY7"/>
<evidence type="ECO:0000256" key="1">
    <source>
        <dbReference type="SAM" id="MobiDB-lite"/>
    </source>
</evidence>
<evidence type="ECO:0000313" key="2">
    <source>
        <dbReference type="EMBL" id="HIR50413.1"/>
    </source>
</evidence>
<dbReference type="Proteomes" id="UP000824239">
    <property type="component" value="Unassembled WGS sequence"/>
</dbReference>
<proteinExistence type="predicted"/>
<organism evidence="2 3">
    <name type="scientific">Candidatus Avoscillospira avicola</name>
    <dbReference type="NCBI Taxonomy" id="2840706"/>
    <lineage>
        <taxon>Bacteria</taxon>
        <taxon>Bacillati</taxon>
        <taxon>Bacillota</taxon>
        <taxon>Clostridia</taxon>
        <taxon>Eubacteriales</taxon>
        <taxon>Oscillospiraceae</taxon>
        <taxon>Oscillospiraceae incertae sedis</taxon>
        <taxon>Candidatus Avoscillospira</taxon>
    </lineage>
</organism>
<name>A0A9D1DGY7_9FIRM</name>
<gene>
    <name evidence="2" type="ORF">IAA53_03875</name>
</gene>
<comment type="caution">
    <text evidence="2">The sequence shown here is derived from an EMBL/GenBank/DDBJ whole genome shotgun (WGS) entry which is preliminary data.</text>
</comment>
<reference evidence="2" key="1">
    <citation type="submission" date="2020-10" db="EMBL/GenBank/DDBJ databases">
        <authorList>
            <person name="Gilroy R."/>
        </authorList>
    </citation>
    <scope>NUCLEOTIDE SEQUENCE</scope>
    <source>
        <strain evidence="2">ChiBcec15-4380</strain>
    </source>
</reference>
<feature type="compositionally biased region" description="Polar residues" evidence="1">
    <location>
        <begin position="61"/>
        <end position="75"/>
    </location>
</feature>
<evidence type="ECO:0008006" key="4">
    <source>
        <dbReference type="Google" id="ProtNLM"/>
    </source>
</evidence>
<accession>A0A9D1DGY7</accession>
<dbReference type="EMBL" id="DVHE01000031">
    <property type="protein sequence ID" value="HIR50413.1"/>
    <property type="molecule type" value="Genomic_DNA"/>
</dbReference>